<evidence type="ECO:0000256" key="5">
    <source>
        <dbReference type="ARBA" id="ARBA00023136"/>
    </source>
</evidence>
<reference evidence="7" key="1">
    <citation type="submission" date="2022-07" db="EMBL/GenBank/DDBJ databases">
        <authorList>
            <person name="Otstavnykh N."/>
            <person name="Isaeva M."/>
            <person name="Bystritskaya E."/>
        </authorList>
    </citation>
    <scope>NUCLEOTIDE SEQUENCE</scope>
    <source>
        <strain evidence="7">10Alg 79</strain>
    </source>
</reference>
<evidence type="ECO:0000256" key="3">
    <source>
        <dbReference type="ARBA" id="ARBA00022692"/>
    </source>
</evidence>
<keyword evidence="2" id="KW-1003">Cell membrane</keyword>
<protein>
    <recommendedName>
        <fullName evidence="6">Na+/H+ antiporter MnhB subunit-related protein domain-containing protein</fullName>
    </recommendedName>
</protein>
<organism evidence="7 8">
    <name type="scientific">Rhodalgimonas zhirmunskyi</name>
    <dbReference type="NCBI Taxonomy" id="2964767"/>
    <lineage>
        <taxon>Bacteria</taxon>
        <taxon>Pseudomonadati</taxon>
        <taxon>Pseudomonadota</taxon>
        <taxon>Alphaproteobacteria</taxon>
        <taxon>Rhodobacterales</taxon>
        <taxon>Roseobacteraceae</taxon>
        <taxon>Rhodalgimonas</taxon>
    </lineage>
</organism>
<comment type="subcellular location">
    <subcellularLocation>
        <location evidence="1">Cell membrane</location>
        <topology evidence="1">Multi-pass membrane protein</topology>
    </subcellularLocation>
</comment>
<dbReference type="AlphaFoldDB" id="A0AAJ1UDE1"/>
<dbReference type="Proteomes" id="UP001227162">
    <property type="component" value="Unassembled WGS sequence"/>
</dbReference>
<comment type="caution">
    <text evidence="7">The sequence shown here is derived from an EMBL/GenBank/DDBJ whole genome shotgun (WGS) entry which is preliminary data.</text>
</comment>
<proteinExistence type="predicted"/>
<keyword evidence="4" id="KW-1133">Transmembrane helix</keyword>
<reference evidence="7" key="2">
    <citation type="submission" date="2023-04" db="EMBL/GenBank/DDBJ databases">
        <title>'Rhodoalgimonas zhirmunskyi' gen. nov., isolated from a red alga.</title>
        <authorList>
            <person name="Nedashkovskaya O.I."/>
            <person name="Otstavnykh N.Y."/>
            <person name="Bystritskaya E.P."/>
            <person name="Balabanova L.A."/>
            <person name="Isaeva M.P."/>
        </authorList>
    </citation>
    <scope>NUCLEOTIDE SEQUENCE</scope>
    <source>
        <strain evidence="7">10Alg 79</strain>
    </source>
</reference>
<keyword evidence="3" id="KW-0812">Transmembrane</keyword>
<keyword evidence="8" id="KW-1185">Reference proteome</keyword>
<dbReference type="InterPro" id="IPR007182">
    <property type="entry name" value="MnhB"/>
</dbReference>
<dbReference type="RefSeq" id="WP_317627080.1">
    <property type="nucleotide sequence ID" value="NZ_JANFFA010000004.1"/>
</dbReference>
<dbReference type="EMBL" id="JANFFA010000004">
    <property type="protein sequence ID" value="MDQ2095463.1"/>
    <property type="molecule type" value="Genomic_DNA"/>
</dbReference>
<accession>A0AAJ1UDE1</accession>
<evidence type="ECO:0000256" key="4">
    <source>
        <dbReference type="ARBA" id="ARBA00022989"/>
    </source>
</evidence>
<name>A0AAJ1UDE1_9RHOB</name>
<feature type="domain" description="Na+/H+ antiporter MnhB subunit-related protein" evidence="6">
    <location>
        <begin position="20"/>
        <end position="62"/>
    </location>
</feature>
<evidence type="ECO:0000259" key="6">
    <source>
        <dbReference type="Pfam" id="PF04039"/>
    </source>
</evidence>
<evidence type="ECO:0000313" key="8">
    <source>
        <dbReference type="Proteomes" id="UP001227162"/>
    </source>
</evidence>
<dbReference type="GO" id="GO:0005886">
    <property type="term" value="C:plasma membrane"/>
    <property type="evidence" value="ECO:0007669"/>
    <property type="project" value="UniProtKB-SubCell"/>
</dbReference>
<keyword evidence="5" id="KW-0472">Membrane</keyword>
<gene>
    <name evidence="7" type="ORF">NOI20_15190</name>
</gene>
<evidence type="ECO:0000256" key="1">
    <source>
        <dbReference type="ARBA" id="ARBA00004651"/>
    </source>
</evidence>
<evidence type="ECO:0000313" key="7">
    <source>
        <dbReference type="EMBL" id="MDQ2095463.1"/>
    </source>
</evidence>
<sequence>MSVVWGGIAVLVLLSVLALARTLRRLVFVFAVVVGALLILHGRENPGEAAAAGAVMVAGLRLARPLQRILIRGLF</sequence>
<dbReference type="Pfam" id="PF04039">
    <property type="entry name" value="MnhB"/>
    <property type="match status" value="1"/>
</dbReference>
<evidence type="ECO:0000256" key="2">
    <source>
        <dbReference type="ARBA" id="ARBA00022475"/>
    </source>
</evidence>